<reference evidence="2" key="1">
    <citation type="submission" date="2022-03" db="EMBL/GenBank/DDBJ databases">
        <authorList>
            <person name="Lindestad O."/>
        </authorList>
    </citation>
    <scope>NUCLEOTIDE SEQUENCE</scope>
</reference>
<evidence type="ECO:0000256" key="1">
    <source>
        <dbReference type="SAM" id="MobiDB-lite"/>
    </source>
</evidence>
<organism evidence="2 3">
    <name type="scientific">Pararge aegeria aegeria</name>
    <dbReference type="NCBI Taxonomy" id="348720"/>
    <lineage>
        <taxon>Eukaryota</taxon>
        <taxon>Metazoa</taxon>
        <taxon>Ecdysozoa</taxon>
        <taxon>Arthropoda</taxon>
        <taxon>Hexapoda</taxon>
        <taxon>Insecta</taxon>
        <taxon>Pterygota</taxon>
        <taxon>Neoptera</taxon>
        <taxon>Endopterygota</taxon>
        <taxon>Lepidoptera</taxon>
        <taxon>Glossata</taxon>
        <taxon>Ditrysia</taxon>
        <taxon>Papilionoidea</taxon>
        <taxon>Nymphalidae</taxon>
        <taxon>Satyrinae</taxon>
        <taxon>Satyrini</taxon>
        <taxon>Parargina</taxon>
        <taxon>Pararge</taxon>
    </lineage>
</organism>
<evidence type="ECO:0000313" key="3">
    <source>
        <dbReference type="Proteomes" id="UP000838756"/>
    </source>
</evidence>
<accession>A0A8S4RZP6</accession>
<evidence type="ECO:0000313" key="2">
    <source>
        <dbReference type="EMBL" id="CAH2242631.1"/>
    </source>
</evidence>
<dbReference type="OrthoDB" id="7459507at2759"/>
<sequence length="346" mass="38353">MLACVCQPTETALLFKGGPPVTMGPLGSSGKMRQNANDVINTMSLFPNSEHKKINEEIKDNSPSITPLPIYVDSSGNFLNLRKIERKAKSTKILVNPVCTDSVSDDSNASKPASTKWNGKKKRLKIAFVKTENKGDLNSEQRAISRDEAKQDKKPISCFKIKSWEDKSRTNEDRNSGWENCKNENASNSMSAEKPDLIRHSRKNSKDNLIDEGTMTDASLEAGQFPRKIDTAAIVNEGKLLVDKKYTEHEKPKRIGTGVHIKAYDPGPLMNKHPDTEKHSSSSHKYFPVVGIEPKALDSESKVAAHCANRLLTTMVVSTLLTQRLEQHTLNSTATPHNKALIMTQC</sequence>
<feature type="region of interest" description="Disordered" evidence="1">
    <location>
        <begin position="169"/>
        <end position="210"/>
    </location>
</feature>
<dbReference type="Proteomes" id="UP000838756">
    <property type="component" value="Unassembled WGS sequence"/>
</dbReference>
<proteinExistence type="predicted"/>
<dbReference type="EMBL" id="CAKXAJ010025670">
    <property type="protein sequence ID" value="CAH2242631.1"/>
    <property type="molecule type" value="Genomic_DNA"/>
</dbReference>
<keyword evidence="3" id="KW-1185">Reference proteome</keyword>
<gene>
    <name evidence="2" type="primary">jg8462</name>
    <name evidence="2" type="ORF">PAEG_LOCUS18884</name>
</gene>
<comment type="caution">
    <text evidence="2">The sequence shown here is derived from an EMBL/GenBank/DDBJ whole genome shotgun (WGS) entry which is preliminary data.</text>
</comment>
<protein>
    <submittedName>
        <fullName evidence="2">Jg8462 protein</fullName>
    </submittedName>
</protein>
<feature type="compositionally biased region" description="Basic and acidic residues" evidence="1">
    <location>
        <begin position="193"/>
        <end position="209"/>
    </location>
</feature>
<name>A0A8S4RZP6_9NEOP</name>
<dbReference type="AlphaFoldDB" id="A0A8S4RZP6"/>